<protein>
    <submittedName>
        <fullName evidence="1">Uncharacterized protein</fullName>
    </submittedName>
</protein>
<accession>A0A6N2X2Y4</accession>
<dbReference type="RefSeq" id="WP_337495014.1">
    <property type="nucleotide sequence ID" value="NZ_CACRTF010000017.1"/>
</dbReference>
<proteinExistence type="predicted"/>
<evidence type="ECO:0000313" key="1">
    <source>
        <dbReference type="EMBL" id="VYT47978.1"/>
    </source>
</evidence>
<dbReference type="AlphaFoldDB" id="A0A6N2X2Y4"/>
<gene>
    <name evidence="1" type="ORF">CBLFYP116_04274</name>
</gene>
<name>A0A6N2X2Y4_9FIRM</name>
<dbReference type="EMBL" id="CACRTF010000017">
    <property type="protein sequence ID" value="VYT47978.1"/>
    <property type="molecule type" value="Genomic_DNA"/>
</dbReference>
<organism evidence="1">
    <name type="scientific">Enterocloster bolteae</name>
    <dbReference type="NCBI Taxonomy" id="208479"/>
    <lineage>
        <taxon>Bacteria</taxon>
        <taxon>Bacillati</taxon>
        <taxon>Bacillota</taxon>
        <taxon>Clostridia</taxon>
        <taxon>Lachnospirales</taxon>
        <taxon>Lachnospiraceae</taxon>
        <taxon>Enterocloster</taxon>
    </lineage>
</organism>
<sequence length="47" mass="5549">MTEKPAKEEYVYYIGKIRFIVTPVYKETGELMRDILLKLMLADLEPV</sequence>
<reference evidence="1" key="1">
    <citation type="submission" date="2019-11" db="EMBL/GenBank/DDBJ databases">
        <authorList>
            <person name="Feng L."/>
        </authorList>
    </citation>
    <scope>NUCLEOTIDE SEQUENCE</scope>
    <source>
        <strain evidence="1">CbolteaeLFYP116</strain>
    </source>
</reference>